<proteinExistence type="predicted"/>
<sequence length="141" mass="16109">MALVWTLLMAWTRSSRKIFLAFLTSGSPLNQSNFILYIYILPKIKIKFTSLKSYFSNQIKSNLTIIMDISHIENDLIQIIARVANTHVDDVNVPLMAYGLGEGWCSEISNEVERKYGISNHINNHSTIRVLAYSVQSNRTK</sequence>
<gene>
    <name evidence="1" type="ORF">DFA_05260</name>
</gene>
<name>F4PNS7_CACFS</name>
<evidence type="ECO:0000313" key="1">
    <source>
        <dbReference type="EMBL" id="EGG23130.1"/>
    </source>
</evidence>
<dbReference type="GeneID" id="14875400"/>
<evidence type="ECO:0000313" key="2">
    <source>
        <dbReference type="Proteomes" id="UP000007797"/>
    </source>
</evidence>
<dbReference type="Proteomes" id="UP000007797">
    <property type="component" value="Unassembled WGS sequence"/>
</dbReference>
<dbReference type="KEGG" id="dfa:DFA_05260"/>
<dbReference type="EMBL" id="GL883008">
    <property type="protein sequence ID" value="EGG23130.1"/>
    <property type="molecule type" value="Genomic_DNA"/>
</dbReference>
<reference evidence="2" key="1">
    <citation type="journal article" date="2011" name="Genome Res.">
        <title>Phylogeny-wide analysis of social amoeba genomes highlights ancient origins for complex intercellular communication.</title>
        <authorList>
            <person name="Heidel A.J."/>
            <person name="Lawal H.M."/>
            <person name="Felder M."/>
            <person name="Schilde C."/>
            <person name="Helps N.R."/>
            <person name="Tunggal B."/>
            <person name="Rivero F."/>
            <person name="John U."/>
            <person name="Schleicher M."/>
            <person name="Eichinger L."/>
            <person name="Platzer M."/>
            <person name="Noegel A.A."/>
            <person name="Schaap P."/>
            <person name="Gloeckner G."/>
        </authorList>
    </citation>
    <scope>NUCLEOTIDE SEQUENCE [LARGE SCALE GENOMIC DNA]</scope>
    <source>
        <strain evidence="2">SH3</strain>
    </source>
</reference>
<organism evidence="1 2">
    <name type="scientific">Cavenderia fasciculata</name>
    <name type="common">Slime mold</name>
    <name type="synonym">Dictyostelium fasciculatum</name>
    <dbReference type="NCBI Taxonomy" id="261658"/>
    <lineage>
        <taxon>Eukaryota</taxon>
        <taxon>Amoebozoa</taxon>
        <taxon>Evosea</taxon>
        <taxon>Eumycetozoa</taxon>
        <taxon>Dictyostelia</taxon>
        <taxon>Acytosteliales</taxon>
        <taxon>Cavenderiaceae</taxon>
        <taxon>Cavenderia</taxon>
    </lineage>
</organism>
<dbReference type="RefSeq" id="XP_004360981.1">
    <property type="nucleotide sequence ID" value="XM_004360924.1"/>
</dbReference>
<dbReference type="AlphaFoldDB" id="F4PNS7"/>
<keyword evidence="2" id="KW-1185">Reference proteome</keyword>
<accession>F4PNS7</accession>
<protein>
    <submittedName>
        <fullName evidence="1">Uncharacterized protein</fullName>
    </submittedName>
</protein>